<gene>
    <name evidence="1" type="ORF">JTE90_006128</name>
</gene>
<keyword evidence="2" id="KW-1185">Reference proteome</keyword>
<protein>
    <submittedName>
        <fullName evidence="1">Uncharacterized protein</fullName>
    </submittedName>
</protein>
<name>A0AAV6V6T4_9ARAC</name>
<dbReference type="EMBL" id="JAFNEN010000161">
    <property type="protein sequence ID" value="KAG8191386.1"/>
    <property type="molecule type" value="Genomic_DNA"/>
</dbReference>
<organism evidence="1 2">
    <name type="scientific">Oedothorax gibbosus</name>
    <dbReference type="NCBI Taxonomy" id="931172"/>
    <lineage>
        <taxon>Eukaryota</taxon>
        <taxon>Metazoa</taxon>
        <taxon>Ecdysozoa</taxon>
        <taxon>Arthropoda</taxon>
        <taxon>Chelicerata</taxon>
        <taxon>Arachnida</taxon>
        <taxon>Araneae</taxon>
        <taxon>Araneomorphae</taxon>
        <taxon>Entelegynae</taxon>
        <taxon>Araneoidea</taxon>
        <taxon>Linyphiidae</taxon>
        <taxon>Erigoninae</taxon>
        <taxon>Oedothorax</taxon>
    </lineage>
</organism>
<comment type="caution">
    <text evidence="1">The sequence shown here is derived from an EMBL/GenBank/DDBJ whole genome shotgun (WGS) entry which is preliminary data.</text>
</comment>
<dbReference type="Proteomes" id="UP000827092">
    <property type="component" value="Unassembled WGS sequence"/>
</dbReference>
<evidence type="ECO:0000313" key="2">
    <source>
        <dbReference type="Proteomes" id="UP000827092"/>
    </source>
</evidence>
<evidence type="ECO:0000313" key="1">
    <source>
        <dbReference type="EMBL" id="KAG8191386.1"/>
    </source>
</evidence>
<reference evidence="1 2" key="1">
    <citation type="journal article" date="2022" name="Nat. Ecol. Evol.">
        <title>A masculinizing supergene underlies an exaggerated male reproductive morph in a spider.</title>
        <authorList>
            <person name="Hendrickx F."/>
            <person name="De Corte Z."/>
            <person name="Sonet G."/>
            <person name="Van Belleghem S.M."/>
            <person name="Kostlbacher S."/>
            <person name="Vangestel C."/>
        </authorList>
    </citation>
    <scope>NUCLEOTIDE SEQUENCE [LARGE SCALE GENOMIC DNA]</scope>
    <source>
        <strain evidence="1">W744_W776</strain>
    </source>
</reference>
<sequence>MDTLSFPILPDAPGGPFCIVPSGVNHTSKNGTEEISARLRLWIRGGRCAWPWLHFPTLLKSGMTSSPLRGHSGVQEFDPSLPPPPLGYLHPGAGIVEERWPLFLMHRQYC</sequence>
<accession>A0AAV6V6T4</accession>
<dbReference type="AlphaFoldDB" id="A0AAV6V6T4"/>
<proteinExistence type="predicted"/>